<gene>
    <name evidence="2" type="ORF">CRG98_010712</name>
</gene>
<evidence type="ECO:0000313" key="3">
    <source>
        <dbReference type="Proteomes" id="UP000233551"/>
    </source>
</evidence>
<feature type="compositionally biased region" description="Polar residues" evidence="1">
    <location>
        <begin position="15"/>
        <end position="25"/>
    </location>
</feature>
<protein>
    <submittedName>
        <fullName evidence="2">Uncharacterized protein</fullName>
    </submittedName>
</protein>
<organism evidence="2 3">
    <name type="scientific">Punica granatum</name>
    <name type="common">Pomegranate</name>
    <dbReference type="NCBI Taxonomy" id="22663"/>
    <lineage>
        <taxon>Eukaryota</taxon>
        <taxon>Viridiplantae</taxon>
        <taxon>Streptophyta</taxon>
        <taxon>Embryophyta</taxon>
        <taxon>Tracheophyta</taxon>
        <taxon>Spermatophyta</taxon>
        <taxon>Magnoliopsida</taxon>
        <taxon>eudicotyledons</taxon>
        <taxon>Gunneridae</taxon>
        <taxon>Pentapetalae</taxon>
        <taxon>rosids</taxon>
        <taxon>malvids</taxon>
        <taxon>Myrtales</taxon>
        <taxon>Lythraceae</taxon>
        <taxon>Punica</taxon>
    </lineage>
</organism>
<reference evidence="2 3" key="1">
    <citation type="submission" date="2017-11" db="EMBL/GenBank/DDBJ databases">
        <title>De-novo sequencing of pomegranate (Punica granatum L.) genome.</title>
        <authorList>
            <person name="Akparov Z."/>
            <person name="Amiraslanov A."/>
            <person name="Hajiyeva S."/>
            <person name="Abbasov M."/>
            <person name="Kaur K."/>
            <person name="Hamwieh A."/>
            <person name="Solovyev V."/>
            <person name="Salamov A."/>
            <person name="Braich B."/>
            <person name="Kosarev P."/>
            <person name="Mahmoud A."/>
            <person name="Hajiyev E."/>
            <person name="Babayeva S."/>
            <person name="Izzatullayeva V."/>
            <person name="Mammadov A."/>
            <person name="Mammadov A."/>
            <person name="Sharifova S."/>
            <person name="Ojaghi J."/>
            <person name="Eynullazada K."/>
            <person name="Bayramov B."/>
            <person name="Abdulazimova A."/>
            <person name="Shahmuradov I."/>
        </authorList>
    </citation>
    <scope>NUCLEOTIDE SEQUENCE [LARGE SCALE GENOMIC DNA]</scope>
    <source>
        <strain evidence="3">cv. AG2017</strain>
        <tissue evidence="2">Leaf</tissue>
    </source>
</reference>
<dbReference type="PANTHER" id="PTHR32108:SF9">
    <property type="entry name" value="REVERSE TRANSCRIPTASE RNASE H-LIKE DOMAIN-CONTAINING PROTEIN"/>
    <property type="match status" value="1"/>
</dbReference>
<name>A0A2I0KK10_PUNGR</name>
<comment type="caution">
    <text evidence="2">The sequence shown here is derived from an EMBL/GenBank/DDBJ whole genome shotgun (WGS) entry which is preliminary data.</text>
</comment>
<feature type="region of interest" description="Disordered" evidence="1">
    <location>
        <begin position="1"/>
        <end position="32"/>
    </location>
</feature>
<accession>A0A2I0KK10</accession>
<dbReference type="PANTHER" id="PTHR32108">
    <property type="entry name" value="DNA-DIRECTED RNA POLYMERASE SUBUNIT ALPHA"/>
    <property type="match status" value="1"/>
</dbReference>
<evidence type="ECO:0000256" key="1">
    <source>
        <dbReference type="SAM" id="MobiDB-lite"/>
    </source>
</evidence>
<dbReference type="EMBL" id="PGOL01000540">
    <property type="protein sequence ID" value="PKI68857.1"/>
    <property type="molecule type" value="Genomic_DNA"/>
</dbReference>
<dbReference type="Proteomes" id="UP000233551">
    <property type="component" value="Unassembled WGS sequence"/>
</dbReference>
<sequence>MEEIDPPVPSGEVTPPTTVRSQSPATYAPPDVPPSMYMPSPLVPLVLPSFNEAIRIAALKGTVNQMASDIIELMALLRGPNHVSSSSIPPPAYGSMVDSSPWVPPTLAPESDVVPMPAPTHFSATVPSLTHAPEVYPAVALPITLSATFPHPPMTVPIIDPAMLALPPMPVSATNLIYIAPMPTVFPATSTHAPAPITEPFPFLAPQPQISLPHRTPSILNIPYYNPGVQVVVAPEAPPTYILPTAETEQECRMKRMEEMMKALQESDSRYDASYLDLNLFPDMRLPPKIKIPDFDKYDANIPTWYELAKKFVSQYGYNIGIAPSYLELSVMEMQEEQSFEDYATQWRAEVAKHGPPIDEVEQIQIFHETLKSAYYSHLLGHMSSFNAMIKAGKKVSLGIKLGRIDHPVRKGEGEFSKKTAVTAASSHNRKGSDANVGALYHLAPRQQYPVQSIYYSAPPAYAPLQAPQSFGQQYTPAFQVQKKRAPGFESSLAGPAGASSANPARGRLQELIDKKLLSFNEVKPPNVQTNPLPEHGSGSGSTVNMIGAYPLEKDKIKEE</sequence>
<feature type="region of interest" description="Disordered" evidence="1">
    <location>
        <begin position="486"/>
        <end position="505"/>
    </location>
</feature>
<feature type="compositionally biased region" description="Low complexity" evidence="1">
    <location>
        <begin position="491"/>
        <end position="505"/>
    </location>
</feature>
<proteinExistence type="predicted"/>
<feature type="region of interest" description="Disordered" evidence="1">
    <location>
        <begin position="523"/>
        <end position="560"/>
    </location>
</feature>
<evidence type="ECO:0000313" key="2">
    <source>
        <dbReference type="EMBL" id="PKI68857.1"/>
    </source>
</evidence>
<dbReference type="AlphaFoldDB" id="A0A2I0KK10"/>
<keyword evidence="3" id="KW-1185">Reference proteome</keyword>